<organism evidence="2 3">
    <name type="scientific">Paramarasmius palmivorus</name>
    <dbReference type="NCBI Taxonomy" id="297713"/>
    <lineage>
        <taxon>Eukaryota</taxon>
        <taxon>Fungi</taxon>
        <taxon>Dikarya</taxon>
        <taxon>Basidiomycota</taxon>
        <taxon>Agaricomycotina</taxon>
        <taxon>Agaricomycetes</taxon>
        <taxon>Agaricomycetidae</taxon>
        <taxon>Agaricales</taxon>
        <taxon>Marasmiineae</taxon>
        <taxon>Marasmiaceae</taxon>
        <taxon>Paramarasmius</taxon>
    </lineage>
</organism>
<reference evidence="2 3" key="1">
    <citation type="submission" date="2024-01" db="EMBL/GenBank/DDBJ databases">
        <title>A draft genome for a cacao thread blight-causing isolate of Paramarasmius palmivorus.</title>
        <authorList>
            <person name="Baruah I.K."/>
            <person name="Bukari Y."/>
            <person name="Amoako-Attah I."/>
            <person name="Meinhardt L.W."/>
            <person name="Bailey B.A."/>
            <person name="Cohen S.P."/>
        </authorList>
    </citation>
    <scope>NUCLEOTIDE SEQUENCE [LARGE SCALE GENOMIC DNA]</scope>
    <source>
        <strain evidence="2 3">GH-12</strain>
    </source>
</reference>
<keyword evidence="1" id="KW-1133">Transmembrane helix</keyword>
<accession>A0AAW0CTG3</accession>
<feature type="transmembrane region" description="Helical" evidence="1">
    <location>
        <begin position="23"/>
        <end position="45"/>
    </location>
</feature>
<proteinExistence type="predicted"/>
<evidence type="ECO:0000313" key="2">
    <source>
        <dbReference type="EMBL" id="KAK7043176.1"/>
    </source>
</evidence>
<protein>
    <recommendedName>
        <fullName evidence="4">Integral membrane protein</fullName>
    </recommendedName>
</protein>
<feature type="transmembrane region" description="Helical" evidence="1">
    <location>
        <begin position="124"/>
        <end position="147"/>
    </location>
</feature>
<dbReference type="PANTHER" id="PTHR35179">
    <property type="entry name" value="PROTEIN CBG02620"/>
    <property type="match status" value="1"/>
</dbReference>
<evidence type="ECO:0000313" key="3">
    <source>
        <dbReference type="Proteomes" id="UP001383192"/>
    </source>
</evidence>
<keyword evidence="1" id="KW-0472">Membrane</keyword>
<name>A0AAW0CTG3_9AGAR</name>
<feature type="transmembrane region" description="Helical" evidence="1">
    <location>
        <begin position="57"/>
        <end position="81"/>
    </location>
</feature>
<feature type="transmembrane region" description="Helical" evidence="1">
    <location>
        <begin position="206"/>
        <end position="224"/>
    </location>
</feature>
<comment type="caution">
    <text evidence="2">The sequence shown here is derived from an EMBL/GenBank/DDBJ whole genome shotgun (WGS) entry which is preliminary data.</text>
</comment>
<evidence type="ECO:0000256" key="1">
    <source>
        <dbReference type="SAM" id="Phobius"/>
    </source>
</evidence>
<dbReference type="AlphaFoldDB" id="A0AAW0CTG3"/>
<dbReference type="EMBL" id="JAYKXP010000029">
    <property type="protein sequence ID" value="KAK7043176.1"/>
    <property type="molecule type" value="Genomic_DNA"/>
</dbReference>
<dbReference type="Proteomes" id="UP001383192">
    <property type="component" value="Unassembled WGS sequence"/>
</dbReference>
<evidence type="ECO:0008006" key="4">
    <source>
        <dbReference type="Google" id="ProtNLM"/>
    </source>
</evidence>
<keyword evidence="3" id="KW-1185">Reference proteome</keyword>
<gene>
    <name evidence="2" type="ORF">VNI00_008530</name>
</gene>
<keyword evidence="1" id="KW-0812">Transmembrane</keyword>
<dbReference type="PANTHER" id="PTHR35179:SF1">
    <property type="entry name" value="INTEGRAL MEMBRANE PROTEIN"/>
    <property type="match status" value="1"/>
</dbReference>
<sequence length="325" mass="36962">MAIDVGFHTEKPFEELYVSRGDIVLGSIVFGFFLGFLINVTWTAVLETKRAGRLTPYILMIWLEIFGNTVFSVTTWCYLYKVIPPGLAIFTCVIVCWIIQVQCLMLIIVNRLCILMSDEKKRFLLKACVAGLVTLVSLSTACIWIPAQLQINHKYIALNHWWDKFEKCVYLCLDLTLNVMFIVMVKRRLIAHGLTKYRKVMKFNEYIIFVSISMDILLLGVTALPNGYVYVQFHPVTYIVKLAIEMSMSRLLIKVAKSSGINVYNEERGENMFEGASTSNPVPNRTIGTGTQVQPIAVQVHNSVYTHKEDSYEMADRKDAVASDV</sequence>
<feature type="transmembrane region" description="Helical" evidence="1">
    <location>
        <begin position="87"/>
        <end position="112"/>
    </location>
</feature>
<feature type="transmembrane region" description="Helical" evidence="1">
    <location>
        <begin position="167"/>
        <end position="185"/>
    </location>
</feature>